<evidence type="ECO:0000313" key="9">
    <source>
        <dbReference type="Proteomes" id="UP001165121"/>
    </source>
</evidence>
<dbReference type="Pfam" id="PF00249">
    <property type="entry name" value="Myb_DNA-binding"/>
    <property type="match status" value="3"/>
</dbReference>
<feature type="domain" description="Myb-like" evidence="6">
    <location>
        <begin position="46"/>
        <end position="103"/>
    </location>
</feature>
<dbReference type="PANTHER" id="PTHR46621">
    <property type="entry name" value="SNRNA-ACTIVATING PROTEIN COMPLEX SUBUNIT 4"/>
    <property type="match status" value="1"/>
</dbReference>
<evidence type="ECO:0000256" key="5">
    <source>
        <dbReference type="SAM" id="MobiDB-lite"/>
    </source>
</evidence>
<feature type="domain" description="HTH myb-type" evidence="7">
    <location>
        <begin position="46"/>
        <end position="103"/>
    </location>
</feature>
<dbReference type="GO" id="GO:0000978">
    <property type="term" value="F:RNA polymerase II cis-regulatory region sequence-specific DNA binding"/>
    <property type="evidence" value="ECO:0007669"/>
    <property type="project" value="TreeGrafter"/>
</dbReference>
<feature type="region of interest" description="Disordered" evidence="5">
    <location>
        <begin position="288"/>
        <end position="321"/>
    </location>
</feature>
<dbReference type="PROSITE" id="PS51294">
    <property type="entry name" value="HTH_MYB"/>
    <property type="match status" value="3"/>
</dbReference>
<dbReference type="GO" id="GO:0042795">
    <property type="term" value="P:snRNA transcription by RNA polymerase II"/>
    <property type="evidence" value="ECO:0007669"/>
    <property type="project" value="TreeGrafter"/>
</dbReference>
<keyword evidence="2" id="KW-0238">DNA-binding</keyword>
<dbReference type="CDD" id="cd00167">
    <property type="entry name" value="SANT"/>
    <property type="match status" value="2"/>
</dbReference>
<evidence type="ECO:0000313" key="8">
    <source>
        <dbReference type="EMBL" id="GMF59641.1"/>
    </source>
</evidence>
<dbReference type="GO" id="GO:0042796">
    <property type="term" value="P:snRNA transcription by RNA polymerase III"/>
    <property type="evidence" value="ECO:0007669"/>
    <property type="project" value="TreeGrafter"/>
</dbReference>
<comment type="caution">
    <text evidence="8">The sequence shown here is derived from an EMBL/GenBank/DDBJ whole genome shotgun (WGS) entry which is preliminary data.</text>
</comment>
<feature type="domain" description="Myb-like" evidence="6">
    <location>
        <begin position="216"/>
        <end position="270"/>
    </location>
</feature>
<dbReference type="Proteomes" id="UP001165121">
    <property type="component" value="Unassembled WGS sequence"/>
</dbReference>
<dbReference type="GO" id="GO:0001006">
    <property type="term" value="F:RNA polymerase III type 3 promoter sequence-specific DNA binding"/>
    <property type="evidence" value="ECO:0007669"/>
    <property type="project" value="TreeGrafter"/>
</dbReference>
<gene>
    <name evidence="8" type="ORF">Pfra01_002581200</name>
</gene>
<dbReference type="InterPro" id="IPR001005">
    <property type="entry name" value="SANT/Myb"/>
</dbReference>
<dbReference type="PROSITE" id="PS50090">
    <property type="entry name" value="MYB_LIKE"/>
    <property type="match status" value="4"/>
</dbReference>
<dbReference type="Gene3D" id="1.10.10.60">
    <property type="entry name" value="Homeodomain-like"/>
    <property type="match status" value="4"/>
</dbReference>
<dbReference type="InterPro" id="IPR017930">
    <property type="entry name" value="Myb_dom"/>
</dbReference>
<evidence type="ECO:0000259" key="7">
    <source>
        <dbReference type="PROSITE" id="PS51294"/>
    </source>
</evidence>
<protein>
    <submittedName>
        <fullName evidence="8">Unnamed protein product</fullName>
    </submittedName>
</protein>
<keyword evidence="1" id="KW-0805">Transcription regulation</keyword>
<evidence type="ECO:0000256" key="2">
    <source>
        <dbReference type="ARBA" id="ARBA00023125"/>
    </source>
</evidence>
<dbReference type="SUPFAM" id="SSF46689">
    <property type="entry name" value="Homeodomain-like"/>
    <property type="match status" value="3"/>
</dbReference>
<feature type="compositionally biased region" description="Basic residues" evidence="5">
    <location>
        <begin position="293"/>
        <end position="311"/>
    </location>
</feature>
<keyword evidence="4" id="KW-0539">Nucleus</keyword>
<evidence type="ECO:0000259" key="6">
    <source>
        <dbReference type="PROSITE" id="PS50090"/>
    </source>
</evidence>
<dbReference type="OrthoDB" id="2143914at2759"/>
<proteinExistence type="predicted"/>
<dbReference type="PANTHER" id="PTHR46621:SF1">
    <property type="entry name" value="SNRNA-ACTIVATING PROTEIN COMPLEX SUBUNIT 4"/>
    <property type="match status" value="1"/>
</dbReference>
<feature type="domain" description="Myb-like" evidence="6">
    <location>
        <begin position="104"/>
        <end position="154"/>
    </location>
</feature>
<dbReference type="EMBL" id="BSXT01005079">
    <property type="protein sequence ID" value="GMF59641.1"/>
    <property type="molecule type" value="Genomic_DNA"/>
</dbReference>
<feature type="domain" description="HTH myb-type" evidence="7">
    <location>
        <begin position="104"/>
        <end position="158"/>
    </location>
</feature>
<evidence type="ECO:0000256" key="4">
    <source>
        <dbReference type="ARBA" id="ARBA00023242"/>
    </source>
</evidence>
<dbReference type="AlphaFoldDB" id="A0A9W6YDA7"/>
<dbReference type="InterPro" id="IPR051575">
    <property type="entry name" value="Myb-like_DNA-bd"/>
</dbReference>
<sequence>MTRPRGEIPLDVWNGIQAWQRTRKSRQLPIERSGFACKLWYDLHEAPSVRLGAWTKQEDAALRRLAAGEEDPALVNKWHEIAKRMPVPGRPAVHCLARYQTALRADNVKSNFTPEEDKILREAVPVFGEKWNVIADLLDGRVPEQIRHRWQLSLAPGLRRGKFSIIEDRRLLLALRAYVPKDGEFSLDQVAWNDICHHLPGRTQPAIRDRYSTCLNPDLSFRKFTKQEDQLILARVREWGIDAPRLWARLTSELTDRTDSQIARRWRYLDPQGYEKRRQALEEASKAQTTAVFRRRSIHRHKKEATKKHPSRISYNGLGRDEEDTQAALTAATRPVSQTRTAHEPQAGELLEIRQTEREDGWTEYAL</sequence>
<dbReference type="SMART" id="SM00717">
    <property type="entry name" value="SANT"/>
    <property type="match status" value="4"/>
</dbReference>
<keyword evidence="9" id="KW-1185">Reference proteome</keyword>
<evidence type="ECO:0000256" key="1">
    <source>
        <dbReference type="ARBA" id="ARBA00023015"/>
    </source>
</evidence>
<evidence type="ECO:0000256" key="3">
    <source>
        <dbReference type="ARBA" id="ARBA00023163"/>
    </source>
</evidence>
<organism evidence="8 9">
    <name type="scientific">Phytophthora fragariaefolia</name>
    <dbReference type="NCBI Taxonomy" id="1490495"/>
    <lineage>
        <taxon>Eukaryota</taxon>
        <taxon>Sar</taxon>
        <taxon>Stramenopiles</taxon>
        <taxon>Oomycota</taxon>
        <taxon>Peronosporomycetes</taxon>
        <taxon>Peronosporales</taxon>
        <taxon>Peronosporaceae</taxon>
        <taxon>Phytophthora</taxon>
    </lineage>
</organism>
<dbReference type="InterPro" id="IPR009057">
    <property type="entry name" value="Homeodomain-like_sf"/>
</dbReference>
<reference evidence="8" key="1">
    <citation type="submission" date="2023-04" db="EMBL/GenBank/DDBJ databases">
        <title>Phytophthora fragariaefolia NBRC 109709.</title>
        <authorList>
            <person name="Ichikawa N."/>
            <person name="Sato H."/>
            <person name="Tonouchi N."/>
        </authorList>
    </citation>
    <scope>NUCLEOTIDE SEQUENCE</scope>
    <source>
        <strain evidence="8">NBRC 109709</strain>
    </source>
</reference>
<accession>A0A9W6YDA7</accession>
<keyword evidence="3" id="KW-0804">Transcription</keyword>
<feature type="domain" description="HTH myb-type" evidence="7">
    <location>
        <begin position="216"/>
        <end position="273"/>
    </location>
</feature>
<dbReference type="GO" id="GO:0019185">
    <property type="term" value="C:snRNA-activating protein complex"/>
    <property type="evidence" value="ECO:0007669"/>
    <property type="project" value="TreeGrafter"/>
</dbReference>
<name>A0A9W6YDA7_9STRA</name>
<feature type="domain" description="Myb-like" evidence="6">
    <location>
        <begin position="155"/>
        <end position="215"/>
    </location>
</feature>